<organism evidence="1 2">
    <name type="scientific">Rhizopus delemar</name>
    <dbReference type="NCBI Taxonomy" id="936053"/>
    <lineage>
        <taxon>Eukaryota</taxon>
        <taxon>Fungi</taxon>
        <taxon>Fungi incertae sedis</taxon>
        <taxon>Mucoromycota</taxon>
        <taxon>Mucoromycotina</taxon>
        <taxon>Mucoromycetes</taxon>
        <taxon>Mucorales</taxon>
        <taxon>Mucorineae</taxon>
        <taxon>Rhizopodaceae</taxon>
        <taxon>Rhizopus</taxon>
    </lineage>
</organism>
<accession>A0A9P6XT92</accession>
<reference evidence="1 2" key="1">
    <citation type="journal article" date="2020" name="Microb. Genom.">
        <title>Genetic diversity of clinical and environmental Mucorales isolates obtained from an investigation of mucormycosis cases among solid organ transplant recipients.</title>
        <authorList>
            <person name="Nguyen M.H."/>
            <person name="Kaul D."/>
            <person name="Muto C."/>
            <person name="Cheng S.J."/>
            <person name="Richter R.A."/>
            <person name="Bruno V.M."/>
            <person name="Liu G."/>
            <person name="Beyhan S."/>
            <person name="Sundermann A.J."/>
            <person name="Mounaud S."/>
            <person name="Pasculle A.W."/>
            <person name="Nierman W.C."/>
            <person name="Driscoll E."/>
            <person name="Cumbie R."/>
            <person name="Clancy C.J."/>
            <person name="Dupont C.L."/>
        </authorList>
    </citation>
    <scope>NUCLEOTIDE SEQUENCE [LARGE SCALE GENOMIC DNA]</scope>
    <source>
        <strain evidence="1 2">GL24</strain>
    </source>
</reference>
<evidence type="ECO:0000313" key="2">
    <source>
        <dbReference type="Proteomes" id="UP000740926"/>
    </source>
</evidence>
<name>A0A9P6XT92_9FUNG</name>
<proteinExistence type="predicted"/>
<protein>
    <submittedName>
        <fullName evidence="1">Uncharacterized protein</fullName>
    </submittedName>
</protein>
<keyword evidence="2" id="KW-1185">Reference proteome</keyword>
<dbReference type="AlphaFoldDB" id="A0A9P6XT92"/>
<dbReference type="Proteomes" id="UP000740926">
    <property type="component" value="Unassembled WGS sequence"/>
</dbReference>
<gene>
    <name evidence="1" type="ORF">G6F50_016371</name>
</gene>
<evidence type="ECO:0000313" key="1">
    <source>
        <dbReference type="EMBL" id="KAG1532058.1"/>
    </source>
</evidence>
<sequence>MRRAGLRPVARIEGAAGRQHGTLHVLRVAVGDRTPHATVARADAVEAGAAGSVDLAAVDEGLAGYRQLECQRLPVAAVGEIGHGILLQSTSLAYTGAAATSP</sequence>
<comment type="caution">
    <text evidence="1">The sequence shown here is derived from an EMBL/GenBank/DDBJ whole genome shotgun (WGS) entry which is preliminary data.</text>
</comment>
<dbReference type="EMBL" id="JAANIU010010219">
    <property type="protein sequence ID" value="KAG1532058.1"/>
    <property type="molecule type" value="Genomic_DNA"/>
</dbReference>